<accession>I3C1E1</accession>
<evidence type="ECO:0000313" key="2">
    <source>
        <dbReference type="Proteomes" id="UP000004690"/>
    </source>
</evidence>
<dbReference type="NCBIfam" id="TIGR03519">
    <property type="entry name" value="T9SS_PorP_fam"/>
    <property type="match status" value="1"/>
</dbReference>
<dbReference type="STRING" id="926559.JoomaDRAFT_0377"/>
<dbReference type="Proteomes" id="UP000004690">
    <property type="component" value="Unassembled WGS sequence"/>
</dbReference>
<dbReference type="AlphaFoldDB" id="I3C1E1"/>
<dbReference type="HOGENOM" id="CLU_068235_0_1_10"/>
<proteinExistence type="predicted"/>
<dbReference type="Gene3D" id="2.40.160.10">
    <property type="entry name" value="Porin"/>
    <property type="match status" value="1"/>
</dbReference>
<evidence type="ECO:0000313" key="1">
    <source>
        <dbReference type="EMBL" id="EIJ37434.1"/>
    </source>
</evidence>
<protein>
    <submittedName>
        <fullName evidence="1">Bacteroidetes-specific putative membrane protein</fullName>
    </submittedName>
</protein>
<keyword evidence="2" id="KW-1185">Reference proteome</keyword>
<reference evidence="1 2" key="1">
    <citation type="submission" date="2012-02" db="EMBL/GenBank/DDBJ databases">
        <title>Improved High-Quality Draft genome of Joostella marina DSM 19592.</title>
        <authorList>
            <consortium name="US DOE Joint Genome Institute (JGI-PGF)"/>
            <person name="Lucas S."/>
            <person name="Copeland A."/>
            <person name="Lapidus A."/>
            <person name="Bruce D."/>
            <person name="Goodwin L."/>
            <person name="Pitluck S."/>
            <person name="Peters L."/>
            <person name="Chertkov O."/>
            <person name="Ovchinnikova G."/>
            <person name="Kyrpides N."/>
            <person name="Mavromatis K."/>
            <person name="Detter J.C."/>
            <person name="Han C."/>
            <person name="Land M."/>
            <person name="Hauser L."/>
            <person name="Markowitz V."/>
            <person name="Cheng J.-F."/>
            <person name="Hugenholtz P."/>
            <person name="Woyke T."/>
            <person name="Wu D."/>
            <person name="Tindall B."/>
            <person name="Brambilla E."/>
            <person name="Klenk H.-P."/>
            <person name="Eisen J.A."/>
        </authorList>
    </citation>
    <scope>NUCLEOTIDE SEQUENCE [LARGE SCALE GENOMIC DNA]</scope>
    <source>
        <strain evidence="1 2">DSM 19592</strain>
    </source>
</reference>
<dbReference type="Pfam" id="PF11751">
    <property type="entry name" value="PorP_SprF"/>
    <property type="match status" value="1"/>
</dbReference>
<dbReference type="eggNOG" id="COG3064">
    <property type="taxonomic scope" value="Bacteria"/>
</dbReference>
<dbReference type="InterPro" id="IPR023614">
    <property type="entry name" value="Porin_dom_sf"/>
</dbReference>
<gene>
    <name evidence="1" type="ORF">JoomaDRAFT_0377</name>
</gene>
<organism evidence="1 2">
    <name type="scientific">Galbibacter orientalis DSM 19592</name>
    <dbReference type="NCBI Taxonomy" id="926559"/>
    <lineage>
        <taxon>Bacteria</taxon>
        <taxon>Pseudomonadati</taxon>
        <taxon>Bacteroidota</taxon>
        <taxon>Flavobacteriia</taxon>
        <taxon>Flavobacteriales</taxon>
        <taxon>Flavobacteriaceae</taxon>
        <taxon>Galbibacter</taxon>
    </lineage>
</organism>
<sequence>MNWEKINQDGYTSQNKPKTSKQNFMKNSIQYKLIFITLLGFLITEKATAQQQPQYTQYMYNTLVLNSGYVADNRLEVGLLHRSQWVGIDGAPSTQSLTVGGKVGQRIGVGLTMVNDNIGPSNELDINGVFSYNIPISYNARLSFGMNAGLDILNVDWSEGRYANTQDPILSNNVNNIRPIIGAGAYLYSDKWYVGLSTPNFIKTETYNDDEELVIDQTTQFYLMGGYVFQVSRDVKLKPSTLLKYSEGTPITVDLSLNALIQDKFSVGAAYRFNDSMSAMLGFQISRSFFAGYAFDYATTELNKYNDGSHEIILKYTLPDSNRRAKSPRFF</sequence>
<dbReference type="EMBL" id="JH651380">
    <property type="protein sequence ID" value="EIJ37434.1"/>
    <property type="molecule type" value="Genomic_DNA"/>
</dbReference>
<name>I3C1E1_9FLAO</name>
<dbReference type="InterPro" id="IPR019861">
    <property type="entry name" value="PorP/SprF_Bacteroidetes"/>
</dbReference>